<name>A0A9W7G1H5_9STRA</name>
<evidence type="ECO:0000313" key="1">
    <source>
        <dbReference type="EMBL" id="GMI27713.1"/>
    </source>
</evidence>
<sequence>MWMEGPRYRRYGVVFGSDLVYERRGVEMVKMLAMEVKRILEVTTVGVDGKEVGGGAPELGEEEEEGGGDEFDVTRYAYDYEANPMHKPFILFVTRRSYPLPMLVAEMRDAGLTYKGLAEGGQRDIFDNDIDGLSELWRDAVLVFLNEG</sequence>
<reference evidence="2" key="1">
    <citation type="journal article" date="2023" name="Commun. Biol.">
        <title>Genome analysis of Parmales, the sister group of diatoms, reveals the evolutionary specialization of diatoms from phago-mixotrophs to photoautotrophs.</title>
        <authorList>
            <person name="Ban H."/>
            <person name="Sato S."/>
            <person name="Yoshikawa S."/>
            <person name="Yamada K."/>
            <person name="Nakamura Y."/>
            <person name="Ichinomiya M."/>
            <person name="Sato N."/>
            <person name="Blanc-Mathieu R."/>
            <person name="Endo H."/>
            <person name="Kuwata A."/>
            <person name="Ogata H."/>
        </authorList>
    </citation>
    <scope>NUCLEOTIDE SEQUENCE [LARGE SCALE GENOMIC DNA]</scope>
</reference>
<accession>A0A9W7G1H5</accession>
<dbReference type="AlphaFoldDB" id="A0A9W7G1H5"/>
<organism evidence="1 2">
    <name type="scientific">Triparma columacea</name>
    <dbReference type="NCBI Taxonomy" id="722753"/>
    <lineage>
        <taxon>Eukaryota</taxon>
        <taxon>Sar</taxon>
        <taxon>Stramenopiles</taxon>
        <taxon>Ochrophyta</taxon>
        <taxon>Bolidophyceae</taxon>
        <taxon>Parmales</taxon>
        <taxon>Triparmaceae</taxon>
        <taxon>Triparma</taxon>
    </lineage>
</organism>
<protein>
    <submittedName>
        <fullName evidence="1">Uncharacterized protein</fullName>
    </submittedName>
</protein>
<keyword evidence="2" id="KW-1185">Reference proteome</keyword>
<dbReference type="Proteomes" id="UP001165065">
    <property type="component" value="Unassembled WGS sequence"/>
</dbReference>
<gene>
    <name evidence="1" type="ORF">TrCOL_g7030</name>
</gene>
<comment type="caution">
    <text evidence="1">The sequence shown here is derived from an EMBL/GenBank/DDBJ whole genome shotgun (WGS) entry which is preliminary data.</text>
</comment>
<dbReference type="OrthoDB" id="202566at2759"/>
<dbReference type="EMBL" id="BRYA01000647">
    <property type="protein sequence ID" value="GMI27713.1"/>
    <property type="molecule type" value="Genomic_DNA"/>
</dbReference>
<proteinExistence type="predicted"/>
<evidence type="ECO:0000313" key="2">
    <source>
        <dbReference type="Proteomes" id="UP001165065"/>
    </source>
</evidence>